<feature type="transmembrane region" description="Helical" evidence="1">
    <location>
        <begin position="271"/>
        <end position="289"/>
    </location>
</feature>
<keyword evidence="1" id="KW-0472">Membrane</keyword>
<dbReference type="KEGG" id="pfer:IRI77_06565"/>
<gene>
    <name evidence="2" type="ORF">IRI77_06565</name>
</gene>
<keyword evidence="1" id="KW-1133">Transmembrane helix</keyword>
<dbReference type="AlphaFoldDB" id="A0A7S7NUU1"/>
<dbReference type="Proteomes" id="UP000593892">
    <property type="component" value="Chromosome"/>
</dbReference>
<sequence>MQLLQGRQSLWFWAGLVLILGYFFYFAGDGLSAGFFPDLMMNISGALERPVPRLLLDLVWPDDSAYRPVGALAYRGLYQAFGLVPAPYRIACFVLLAGNLLLAGWLTRLLSGSRWAALWAMALFSYHAYLSDLYYSSATLYDLLCGTFGIAYLALYAHWRGNGSTIRPWHSLALVCLLLGAIGSKELGLLLPLCLLLFEACFLGVWPRPHVKTLVPLGLCVLTGLFSAVARFAITTTFGRNPAYQVGLSAERVIGNLQHYGGMLFYLHRDLTHRDLAYCALAAVLLTVLARSRQAVLCLVLFFLLLAPVLVIEPRSLYVIYVPFVFLCAFLAIVLHRVTCLRCCPERVMGPLLLAALLSGLAPLHAYRKPFGNAWIRNDESQVDTILDQFHRACPALPHAARLYINSDSIPEDDYLLTFTLRLLYHDRDLEVLRRKQIHHCPTQEEWSGYTRAFDFEGWRLKEIRNRAEACKEGAGATSTPAH</sequence>
<protein>
    <recommendedName>
        <fullName evidence="4">Glycosyltransferase RgtA/B/C/D-like domain-containing protein</fullName>
    </recommendedName>
</protein>
<evidence type="ECO:0000256" key="1">
    <source>
        <dbReference type="SAM" id="Phobius"/>
    </source>
</evidence>
<feature type="transmembrane region" description="Helical" evidence="1">
    <location>
        <begin position="140"/>
        <end position="159"/>
    </location>
</feature>
<keyword evidence="1" id="KW-0812">Transmembrane</keyword>
<evidence type="ECO:0000313" key="2">
    <source>
        <dbReference type="EMBL" id="QOY89609.1"/>
    </source>
</evidence>
<feature type="transmembrane region" description="Helical" evidence="1">
    <location>
        <begin position="214"/>
        <end position="234"/>
    </location>
</feature>
<feature type="transmembrane region" description="Helical" evidence="1">
    <location>
        <begin position="86"/>
        <end position="106"/>
    </location>
</feature>
<dbReference type="EMBL" id="CP063849">
    <property type="protein sequence ID" value="QOY89609.1"/>
    <property type="molecule type" value="Genomic_DNA"/>
</dbReference>
<name>A0A7S7NUU1_PALFE</name>
<feature type="transmembrane region" description="Helical" evidence="1">
    <location>
        <begin position="318"/>
        <end position="336"/>
    </location>
</feature>
<reference evidence="2 3" key="1">
    <citation type="submission" date="2020-10" db="EMBL/GenBank/DDBJ databases">
        <title>Complete genome sequence of Paludibaculum fermentans P105T, a facultatively anaerobic acidobacterium capable of dissimilatory Fe(III) reduction.</title>
        <authorList>
            <person name="Dedysh S.N."/>
            <person name="Beletsky A.V."/>
            <person name="Kulichevskaya I.S."/>
            <person name="Mardanov A.V."/>
            <person name="Ravin N.V."/>
        </authorList>
    </citation>
    <scope>NUCLEOTIDE SEQUENCE [LARGE SCALE GENOMIC DNA]</scope>
    <source>
        <strain evidence="2 3">P105</strain>
    </source>
</reference>
<keyword evidence="3" id="KW-1185">Reference proteome</keyword>
<accession>A0A7S7NUU1</accession>
<dbReference type="RefSeq" id="WP_194451271.1">
    <property type="nucleotide sequence ID" value="NZ_CP063849.1"/>
</dbReference>
<feature type="transmembrane region" description="Helical" evidence="1">
    <location>
        <begin position="10"/>
        <end position="28"/>
    </location>
</feature>
<evidence type="ECO:0008006" key="4">
    <source>
        <dbReference type="Google" id="ProtNLM"/>
    </source>
</evidence>
<feature type="transmembrane region" description="Helical" evidence="1">
    <location>
        <begin position="296"/>
        <end position="312"/>
    </location>
</feature>
<proteinExistence type="predicted"/>
<evidence type="ECO:0000313" key="3">
    <source>
        <dbReference type="Proteomes" id="UP000593892"/>
    </source>
</evidence>
<feature type="transmembrane region" description="Helical" evidence="1">
    <location>
        <begin position="189"/>
        <end position="207"/>
    </location>
</feature>
<organism evidence="2 3">
    <name type="scientific">Paludibaculum fermentans</name>
    <dbReference type="NCBI Taxonomy" id="1473598"/>
    <lineage>
        <taxon>Bacteria</taxon>
        <taxon>Pseudomonadati</taxon>
        <taxon>Acidobacteriota</taxon>
        <taxon>Terriglobia</taxon>
        <taxon>Bryobacterales</taxon>
        <taxon>Bryobacteraceae</taxon>
        <taxon>Paludibaculum</taxon>
    </lineage>
</organism>
<feature type="transmembrane region" description="Helical" evidence="1">
    <location>
        <begin position="348"/>
        <end position="367"/>
    </location>
</feature>